<feature type="region of interest" description="Disordered" evidence="1">
    <location>
        <begin position="222"/>
        <end position="249"/>
    </location>
</feature>
<feature type="compositionally biased region" description="Basic and acidic residues" evidence="1">
    <location>
        <begin position="382"/>
        <end position="393"/>
    </location>
</feature>
<accession>A0A6P8HDN6</accession>
<evidence type="ECO:0000313" key="3">
    <source>
        <dbReference type="RefSeq" id="XP_031550752.1"/>
    </source>
</evidence>
<dbReference type="RefSeq" id="XP_031550752.1">
    <property type="nucleotide sequence ID" value="XM_031694892.1"/>
</dbReference>
<dbReference type="KEGG" id="aten:116288149"/>
<dbReference type="Proteomes" id="UP000515163">
    <property type="component" value="Unplaced"/>
</dbReference>
<gene>
    <name evidence="3" type="primary">LOC116288149</name>
</gene>
<dbReference type="GeneID" id="116288149"/>
<feature type="compositionally biased region" description="Basic residues" evidence="1">
    <location>
        <begin position="404"/>
        <end position="416"/>
    </location>
</feature>
<feature type="compositionally biased region" description="Basic and acidic residues" evidence="1">
    <location>
        <begin position="106"/>
        <end position="128"/>
    </location>
</feature>
<dbReference type="AlphaFoldDB" id="A0A6P8HDN6"/>
<evidence type="ECO:0000313" key="2">
    <source>
        <dbReference type="Proteomes" id="UP000515163"/>
    </source>
</evidence>
<reference evidence="3" key="1">
    <citation type="submission" date="2025-08" db="UniProtKB">
        <authorList>
            <consortium name="RefSeq"/>
        </authorList>
    </citation>
    <scope>IDENTIFICATION</scope>
    <source>
        <tissue evidence="3">Tentacle</tissue>
    </source>
</reference>
<sequence>MNDLKYINPETLQEKITIENRNLESDDELEEDMKDEIDSVMGLLDRLKEERKQELMSSQTTNGDKHMTRIETQVSGNRRPPEEPIDVKIRLNRDESRDEEEDDLQEGYREGQQKRKQDTIIAELREKAQIISKSARKGPEDVASALSKTHHIEDDPESAQYLRKIRDANAVEASEDKENKAEKKVERSVVTVDFPTPISPRKTSVTVKLNLDMQKSKIAVARGSGLQGRRKPTTEHIRRSLMLSDDEEPEDVLAAGYEAEHEDMDGEVNAAISPVETNSLESADPLMFGKPIEAKIMPTSPVEYGQKINLERRGSFEGLIPRSTPKERKPAWKSKTYGGVALPAFAEAMKAGSKSLKKTDTAEKLLTADIVKQAALNKLNKAAKEDRPEKEPETPDWMVEAESRRKHHDRRRKAVKQKTPQPESNGIPIRLKATGSKIFQDENEIQQTTESVPQEDSEKNRFVVKLKPVRTRGNKPTFEPEEAKISFKLKSTGIQLIKPEETPEEPESAKPEPTSIEREPEPPRILREEPERPVVPAEVKYFEMVPRTKDIAEVNKNEEPAMQVRLRQEKVPRTKDIENSVTFVLLNRISYNSLLRYNR</sequence>
<feature type="compositionally biased region" description="Basic and acidic residues" evidence="1">
    <location>
        <begin position="79"/>
        <end position="96"/>
    </location>
</feature>
<name>A0A6P8HDN6_ACTTE</name>
<evidence type="ECO:0000256" key="1">
    <source>
        <dbReference type="SAM" id="MobiDB-lite"/>
    </source>
</evidence>
<protein>
    <submittedName>
        <fullName evidence="3">Muscle M-line assembly protein unc-89-like</fullName>
    </submittedName>
</protein>
<dbReference type="OrthoDB" id="5974875at2759"/>
<feature type="region of interest" description="Disordered" evidence="1">
    <location>
        <begin position="494"/>
        <end position="532"/>
    </location>
</feature>
<organism evidence="2 3">
    <name type="scientific">Actinia tenebrosa</name>
    <name type="common">Australian red waratah sea anemone</name>
    <dbReference type="NCBI Taxonomy" id="6105"/>
    <lineage>
        <taxon>Eukaryota</taxon>
        <taxon>Metazoa</taxon>
        <taxon>Cnidaria</taxon>
        <taxon>Anthozoa</taxon>
        <taxon>Hexacorallia</taxon>
        <taxon>Actiniaria</taxon>
        <taxon>Actiniidae</taxon>
        <taxon>Actinia</taxon>
    </lineage>
</organism>
<proteinExistence type="predicted"/>
<keyword evidence="2" id="KW-1185">Reference proteome</keyword>
<dbReference type="InParanoid" id="A0A6P8HDN6"/>
<feature type="region of interest" description="Disordered" evidence="1">
    <location>
        <begin position="380"/>
        <end position="431"/>
    </location>
</feature>
<feature type="compositionally biased region" description="Basic and acidic residues" evidence="1">
    <location>
        <begin position="507"/>
        <end position="532"/>
    </location>
</feature>
<feature type="region of interest" description="Disordered" evidence="1">
    <location>
        <begin position="52"/>
        <end position="160"/>
    </location>
</feature>